<gene>
    <name evidence="5" type="ORF">HA336_07130</name>
</gene>
<evidence type="ECO:0000256" key="1">
    <source>
        <dbReference type="ARBA" id="ARBA00023015"/>
    </source>
</evidence>
<dbReference type="InterPro" id="IPR036388">
    <property type="entry name" value="WH-like_DNA-bd_sf"/>
</dbReference>
<dbReference type="InterPro" id="IPR036390">
    <property type="entry name" value="WH_DNA-bd_sf"/>
</dbReference>
<evidence type="ECO:0000256" key="2">
    <source>
        <dbReference type="ARBA" id="ARBA00023125"/>
    </source>
</evidence>
<dbReference type="AlphaFoldDB" id="A0A832WLD0"/>
<dbReference type="SUPFAM" id="SSF46785">
    <property type="entry name" value="Winged helix' DNA-binding domain"/>
    <property type="match status" value="1"/>
</dbReference>
<dbReference type="CDD" id="cd00090">
    <property type="entry name" value="HTH_ARSR"/>
    <property type="match status" value="1"/>
</dbReference>
<evidence type="ECO:0000313" key="5">
    <source>
        <dbReference type="EMBL" id="HII70985.1"/>
    </source>
</evidence>
<organism evidence="5 6">
    <name type="scientific">Methanopyrus kandleri</name>
    <dbReference type="NCBI Taxonomy" id="2320"/>
    <lineage>
        <taxon>Archaea</taxon>
        <taxon>Methanobacteriati</taxon>
        <taxon>Methanobacteriota</taxon>
        <taxon>Methanomada group</taxon>
        <taxon>Methanopyri</taxon>
        <taxon>Methanopyrales</taxon>
        <taxon>Methanopyraceae</taxon>
        <taxon>Methanopyrus</taxon>
    </lineage>
</organism>
<feature type="domain" description="HTH arsR-type" evidence="4">
    <location>
        <begin position="111"/>
        <end position="206"/>
    </location>
</feature>
<accession>A0A832WLD0</accession>
<keyword evidence="1" id="KW-0805">Transcription regulation</keyword>
<dbReference type="NCBIfam" id="NF033788">
    <property type="entry name" value="HTH_metalloreg"/>
    <property type="match status" value="1"/>
</dbReference>
<dbReference type="InterPro" id="IPR011991">
    <property type="entry name" value="ArsR-like_HTH"/>
</dbReference>
<keyword evidence="2" id="KW-0238">DNA-binding</keyword>
<dbReference type="Gene3D" id="1.10.10.10">
    <property type="entry name" value="Winged helix-like DNA-binding domain superfamily/Winged helix DNA-binding domain"/>
    <property type="match status" value="1"/>
</dbReference>
<reference evidence="5" key="1">
    <citation type="journal article" date="2020" name="bioRxiv">
        <title>A rank-normalized archaeal taxonomy based on genome phylogeny resolves widespread incomplete and uneven classifications.</title>
        <authorList>
            <person name="Rinke C."/>
            <person name="Chuvochina M."/>
            <person name="Mussig A.J."/>
            <person name="Chaumeil P.-A."/>
            <person name="Waite D.W."/>
            <person name="Whitman W.B."/>
            <person name="Parks D.H."/>
            <person name="Hugenholtz P."/>
        </authorList>
    </citation>
    <scope>NUCLEOTIDE SEQUENCE</scope>
    <source>
        <strain evidence="5">UBA8853</strain>
    </source>
</reference>
<dbReference type="GeneID" id="41583472"/>
<dbReference type="GO" id="GO:0003677">
    <property type="term" value="F:DNA binding"/>
    <property type="evidence" value="ECO:0007669"/>
    <property type="project" value="UniProtKB-KW"/>
</dbReference>
<dbReference type="PANTHER" id="PTHR33154:SF33">
    <property type="entry name" value="TRANSCRIPTIONAL REPRESSOR SDPR"/>
    <property type="match status" value="1"/>
</dbReference>
<dbReference type="PANTHER" id="PTHR33154">
    <property type="entry name" value="TRANSCRIPTIONAL REGULATOR, ARSR FAMILY"/>
    <property type="match status" value="1"/>
</dbReference>
<dbReference type="EMBL" id="DUJS01000004">
    <property type="protein sequence ID" value="HII70985.1"/>
    <property type="molecule type" value="Genomic_DNA"/>
</dbReference>
<dbReference type="PROSITE" id="PS50987">
    <property type="entry name" value="HTH_ARSR_2"/>
    <property type="match status" value="1"/>
</dbReference>
<comment type="caution">
    <text evidence="5">The sequence shown here is derived from an EMBL/GenBank/DDBJ whole genome shotgun (WGS) entry which is preliminary data.</text>
</comment>
<dbReference type="Pfam" id="PF01022">
    <property type="entry name" value="HTH_5"/>
    <property type="match status" value="1"/>
</dbReference>
<dbReference type="GO" id="GO:0003700">
    <property type="term" value="F:DNA-binding transcription factor activity"/>
    <property type="evidence" value="ECO:0007669"/>
    <property type="project" value="InterPro"/>
</dbReference>
<proteinExistence type="predicted"/>
<keyword evidence="3" id="KW-0804">Transcription</keyword>
<sequence>MDESEILRVLRDWVSDPFEAVLVDDVPVDLYDPEEGHAYLVANEDTVEKKLGRLTRLIGKVPKASIAYSGDTDELVDPLRRLGAGLLEVSPEGVEVVLEPETFDVDPDIRPMSGHHDELVAVLKALGDERRIAALEILGHSEECLCKLAEILGENQPSTAYHLKKLLEVGLVTKRSEGGRTFYRLTERGERVLKVIRDLKDQLRRT</sequence>
<dbReference type="InterPro" id="IPR051081">
    <property type="entry name" value="HTH_MetalResp_TranReg"/>
</dbReference>
<dbReference type="Proteomes" id="UP000619545">
    <property type="component" value="Unassembled WGS sequence"/>
</dbReference>
<evidence type="ECO:0000259" key="4">
    <source>
        <dbReference type="PROSITE" id="PS50987"/>
    </source>
</evidence>
<dbReference type="InterPro" id="IPR001845">
    <property type="entry name" value="HTH_ArsR_DNA-bd_dom"/>
</dbReference>
<evidence type="ECO:0000256" key="3">
    <source>
        <dbReference type="ARBA" id="ARBA00023163"/>
    </source>
</evidence>
<dbReference type="SMART" id="SM00418">
    <property type="entry name" value="HTH_ARSR"/>
    <property type="match status" value="1"/>
</dbReference>
<dbReference type="PRINTS" id="PR00778">
    <property type="entry name" value="HTHARSR"/>
</dbReference>
<evidence type="ECO:0000313" key="6">
    <source>
        <dbReference type="Proteomes" id="UP000619545"/>
    </source>
</evidence>
<protein>
    <submittedName>
        <fullName evidence="5">Winged helix-turn-helix transcriptional regulator</fullName>
    </submittedName>
</protein>
<dbReference type="RefSeq" id="WP_148679833.1">
    <property type="nucleotide sequence ID" value="NZ_DUJS01000004.1"/>
</dbReference>
<name>A0A832WLD0_9EURY</name>